<dbReference type="OrthoDB" id="5242705at2759"/>
<name>A0A0D2AMQ4_9EURO</name>
<dbReference type="PANTHER" id="PTHR35394">
    <property type="entry name" value="DUF3176 DOMAIN-CONTAINING PROTEIN"/>
    <property type="match status" value="1"/>
</dbReference>
<dbReference type="STRING" id="569365.A0A0D2AMQ4"/>
<proteinExistence type="predicted"/>
<dbReference type="AlphaFoldDB" id="A0A0D2AMQ4"/>
<dbReference type="GeneID" id="27348671"/>
<feature type="transmembrane region" description="Helical" evidence="1">
    <location>
        <begin position="174"/>
        <end position="192"/>
    </location>
</feature>
<dbReference type="EMBL" id="KN847044">
    <property type="protein sequence ID" value="KIW26377.1"/>
    <property type="molecule type" value="Genomic_DNA"/>
</dbReference>
<gene>
    <name evidence="2" type="ORF">PV07_09477</name>
</gene>
<sequence length="676" mass="73586">MASNVTRMLPVGASEIRYVQVATKHDKTSYRYTEEHSRNSAPPLKIAKWCGVGRNGPQQNPVWKRKLRGTFREWWQEIIALHVCLLALCAIVLVLYPNQDKPLPKIPFKISINTLLSILSSVIKAAITFVLASGLGQSKWSWLSSDQPLMHLAKYDAASRGALGSLTLLKTTSFRHLLASLGAVIMILVLAVDPVTQDIIHFVDCSTSVQGAVATIPRTNYFDWGPLQTPLIPLSDSVPVGIQSAINSGFFAPGVEVDFTCSTGNCSFPTEYSTLGYCSKCQDISDQIKVVDDNAHGSILSSLPSGLTVNFTSGDNVTLSKMWTFEDSSGYHIQTLVGSYPLAGLEYTGDPLSSPACQNASEKAKASCGGRLAVSCTMYQCVQSFNAVISAGRLSEVPTDVTGPSLNWTQDSYFDTSSILDTKCLSQNESRQLAALGYRIDPASRWLPYDMTFNPDMDYIQYSTFPESLLGHNCLYIFTLGFPTGLQKYLSKFFSGTLTGELNGDGNLVGFDGPQVLQAVYNFGDMTVDSVDSMFQNAAKSLTTYIRQNGASANSAPVTGQVLHYATCLGVKWPLLSFPAALVVLTLAFFIAVLVTTKDFDVWKSSPLALIFHGLYAPSPELRDQDARGGDVLATVGQMEQVSKSLSVKLEQNSNGFVQLVNTRRIPSSVEMVHQD</sequence>
<keyword evidence="1" id="KW-1133">Transmembrane helix</keyword>
<dbReference type="InterPro" id="IPR021514">
    <property type="entry name" value="DUF3176"/>
</dbReference>
<dbReference type="Pfam" id="PF11374">
    <property type="entry name" value="DUF3176"/>
    <property type="match status" value="1"/>
</dbReference>
<dbReference type="VEuPathDB" id="FungiDB:PV07_09477"/>
<evidence type="ECO:0000313" key="3">
    <source>
        <dbReference type="Proteomes" id="UP000054466"/>
    </source>
</evidence>
<feature type="transmembrane region" description="Helical" evidence="1">
    <location>
        <begin position="116"/>
        <end position="135"/>
    </location>
</feature>
<organism evidence="2 3">
    <name type="scientific">Cladophialophora immunda</name>
    <dbReference type="NCBI Taxonomy" id="569365"/>
    <lineage>
        <taxon>Eukaryota</taxon>
        <taxon>Fungi</taxon>
        <taxon>Dikarya</taxon>
        <taxon>Ascomycota</taxon>
        <taxon>Pezizomycotina</taxon>
        <taxon>Eurotiomycetes</taxon>
        <taxon>Chaetothyriomycetidae</taxon>
        <taxon>Chaetothyriales</taxon>
        <taxon>Herpotrichiellaceae</taxon>
        <taxon>Cladophialophora</taxon>
    </lineage>
</organism>
<protein>
    <submittedName>
        <fullName evidence="2">Uncharacterized protein</fullName>
    </submittedName>
</protein>
<accession>A0A0D2AMQ4</accession>
<keyword evidence="3" id="KW-1185">Reference proteome</keyword>
<reference evidence="2 3" key="1">
    <citation type="submission" date="2015-01" db="EMBL/GenBank/DDBJ databases">
        <title>The Genome Sequence of Cladophialophora immunda CBS83496.</title>
        <authorList>
            <consortium name="The Broad Institute Genomics Platform"/>
            <person name="Cuomo C."/>
            <person name="de Hoog S."/>
            <person name="Gorbushina A."/>
            <person name="Stielow B."/>
            <person name="Teixiera M."/>
            <person name="Abouelleil A."/>
            <person name="Chapman S.B."/>
            <person name="Priest M."/>
            <person name="Young S.K."/>
            <person name="Wortman J."/>
            <person name="Nusbaum C."/>
            <person name="Birren B."/>
        </authorList>
    </citation>
    <scope>NUCLEOTIDE SEQUENCE [LARGE SCALE GENOMIC DNA]</scope>
    <source>
        <strain evidence="2 3">CBS 83496</strain>
    </source>
</reference>
<dbReference type="PANTHER" id="PTHR35394:SF5">
    <property type="entry name" value="DUF3176 DOMAIN-CONTAINING PROTEIN"/>
    <property type="match status" value="1"/>
</dbReference>
<feature type="transmembrane region" description="Helical" evidence="1">
    <location>
        <begin position="573"/>
        <end position="595"/>
    </location>
</feature>
<dbReference type="HOGENOM" id="CLU_015092_1_0_1"/>
<dbReference type="RefSeq" id="XP_016246593.1">
    <property type="nucleotide sequence ID" value="XM_016396737.1"/>
</dbReference>
<dbReference type="Proteomes" id="UP000054466">
    <property type="component" value="Unassembled WGS sequence"/>
</dbReference>
<evidence type="ECO:0000256" key="1">
    <source>
        <dbReference type="SAM" id="Phobius"/>
    </source>
</evidence>
<keyword evidence="1" id="KW-0472">Membrane</keyword>
<keyword evidence="1" id="KW-0812">Transmembrane</keyword>
<evidence type="ECO:0000313" key="2">
    <source>
        <dbReference type="EMBL" id="KIW26377.1"/>
    </source>
</evidence>
<feature type="transmembrane region" description="Helical" evidence="1">
    <location>
        <begin position="74"/>
        <end position="96"/>
    </location>
</feature>